<evidence type="ECO:0000313" key="2">
    <source>
        <dbReference type="EMBL" id="RLY94854.1"/>
    </source>
</evidence>
<gene>
    <name evidence="2" type="ORF">EAE32_06905</name>
</gene>
<sequence length="88" mass="8769">MAGQGTESSGVVGTGGERHGADGRGGTVDDGGAVGGGAVDGRAGKHWSVPRFLFAGTAWEDKSGHARALWSACFAVSGAKVLQRRSLG</sequence>
<evidence type="ECO:0000256" key="1">
    <source>
        <dbReference type="SAM" id="MobiDB-lite"/>
    </source>
</evidence>
<name>A0A3L9L9H1_9MICC</name>
<dbReference type="Proteomes" id="UP000277871">
    <property type="component" value="Unassembled WGS sequence"/>
</dbReference>
<keyword evidence="3" id="KW-1185">Reference proteome</keyword>
<feature type="compositionally biased region" description="Gly residues" evidence="1">
    <location>
        <begin position="23"/>
        <end position="39"/>
    </location>
</feature>
<feature type="compositionally biased region" description="Low complexity" evidence="1">
    <location>
        <begin position="1"/>
        <end position="11"/>
    </location>
</feature>
<evidence type="ECO:0000313" key="3">
    <source>
        <dbReference type="Proteomes" id="UP000277871"/>
    </source>
</evidence>
<protein>
    <submittedName>
        <fullName evidence="2">Uncharacterized protein</fullName>
    </submittedName>
</protein>
<dbReference type="RefSeq" id="WP_121864574.1">
    <property type="nucleotide sequence ID" value="NZ_RDEX01000001.1"/>
</dbReference>
<comment type="caution">
    <text evidence="2">The sequence shown here is derived from an EMBL/GenBank/DDBJ whole genome shotgun (WGS) entry which is preliminary data.</text>
</comment>
<organism evidence="2 3">
    <name type="scientific">Kocuria tytonicola</name>
    <dbReference type="NCBI Taxonomy" id="2055946"/>
    <lineage>
        <taxon>Bacteria</taxon>
        <taxon>Bacillati</taxon>
        <taxon>Actinomycetota</taxon>
        <taxon>Actinomycetes</taxon>
        <taxon>Micrococcales</taxon>
        <taxon>Micrococcaceae</taxon>
        <taxon>Kocuria</taxon>
    </lineage>
</organism>
<dbReference type="AlphaFoldDB" id="A0A3L9L9H1"/>
<dbReference type="EMBL" id="RDEX01000001">
    <property type="protein sequence ID" value="RLY94854.1"/>
    <property type="molecule type" value="Genomic_DNA"/>
</dbReference>
<proteinExistence type="predicted"/>
<reference evidence="2 3" key="1">
    <citation type="submission" date="2018-10" db="EMBL/GenBank/DDBJ databases">
        <title>Kocuria tytonicola, new bacteria from the preen glands of American barn owls (Tyto furcata).</title>
        <authorList>
            <person name="Braun M.S."/>
            <person name="Wang E."/>
            <person name="Zimmermann S."/>
            <person name="Boutin S."/>
            <person name="Wagner H."/>
            <person name="Wink M."/>
        </authorList>
    </citation>
    <scope>NUCLEOTIDE SEQUENCE [LARGE SCALE GENOMIC DNA]</scope>
    <source>
        <strain evidence="2 3">473</strain>
    </source>
</reference>
<feature type="region of interest" description="Disordered" evidence="1">
    <location>
        <begin position="1"/>
        <end position="40"/>
    </location>
</feature>
<accession>A0A3L9L9H1</accession>